<dbReference type="InterPro" id="IPR029058">
    <property type="entry name" value="AB_hydrolase_fold"/>
</dbReference>
<comment type="caution">
    <text evidence="3">The sequence shown here is derived from an EMBL/GenBank/DDBJ whole genome shotgun (WGS) entry which is preliminary data.</text>
</comment>
<organism evidence="3 4">
    <name type="scientific">Nitratireductor indicus C115</name>
    <dbReference type="NCBI Taxonomy" id="1231190"/>
    <lineage>
        <taxon>Bacteria</taxon>
        <taxon>Pseudomonadati</taxon>
        <taxon>Pseudomonadota</taxon>
        <taxon>Alphaproteobacteria</taxon>
        <taxon>Hyphomicrobiales</taxon>
        <taxon>Phyllobacteriaceae</taxon>
        <taxon>Nitratireductor</taxon>
    </lineage>
</organism>
<accession>K2N732</accession>
<dbReference type="InterPro" id="IPR001375">
    <property type="entry name" value="Peptidase_S9_cat"/>
</dbReference>
<dbReference type="eggNOG" id="COG1506">
    <property type="taxonomic scope" value="Bacteria"/>
</dbReference>
<dbReference type="Proteomes" id="UP000007374">
    <property type="component" value="Unassembled WGS sequence"/>
</dbReference>
<sequence length="661" mass="73073">MKMKSIVVAALVSAALASMGGYLAIQFRTIAPTHKALNGNALQPLIPVRAFYANLGDNWNYSPSHDGSMIAWYAYSWAQKVINIRRKDEDAPFIVIPAQNIDLFTWSAYDQTLLVHMDGRQWRVDPMNPEREEWVDVTPRGFNHSWAITTPRSPEELVVVSSSDRNPAFSDLYTVRQDGGGKQLLAQNTGNILQWWLDANNVPILRLDREEDGASQLMTRSSNEDSWRPLIKIDRRDNFTPIGVPRPGEAFYAASDRGRDRLALVSVDPQSGTETEIVASSSETLTGAWLFNPWEHRPDMLLMGDAGTSFVPLTQNGETARQLLTKDAGSVAAEFANYAAQGRFVVVARSLQTQPYENFLYDFQRKTATKLGENPLAAYANDLPRKVSLSFKARDGMDIPAYLVLPTGVRAFSLPAVVMIHGGPAERFEPGFDVESAFLANRGYAVLQVDFRGSTGHGRAHQEAGYRQVGKTMQDDIVDAAHWLIEEGIADPKAIAVMGGSYGGYSAALAMTRDPGLFKAAIVESAVLDVPYQMQNNPYAWGLNRDEAERYFGNPENPADLKAMEAVSPQTQVDKVQDAILLLAGKEDPVVGFEQSEEFARSLKAGGKSVEAVFFEGEGHTISSLPNRITRARLIEDFLAEHLGGRSSGFDLAEWYGRWIE</sequence>
<name>K2N732_9HYPH</name>
<dbReference type="GO" id="GO:0004252">
    <property type="term" value="F:serine-type endopeptidase activity"/>
    <property type="evidence" value="ECO:0007669"/>
    <property type="project" value="InterPro"/>
</dbReference>
<dbReference type="PRINTS" id="PR00862">
    <property type="entry name" value="PROLIGOPTASE"/>
</dbReference>
<evidence type="ECO:0000313" key="3">
    <source>
        <dbReference type="EMBL" id="EKF43288.1"/>
    </source>
</evidence>
<dbReference type="Gene3D" id="3.40.50.1820">
    <property type="entry name" value="alpha/beta hydrolase"/>
    <property type="match status" value="1"/>
</dbReference>
<dbReference type="SUPFAM" id="SSF53474">
    <property type="entry name" value="alpha/beta-Hydrolases"/>
    <property type="match status" value="1"/>
</dbReference>
<keyword evidence="4" id="KW-1185">Reference proteome</keyword>
<dbReference type="SUPFAM" id="SSF82171">
    <property type="entry name" value="DPP6 N-terminal domain-like"/>
    <property type="match status" value="1"/>
</dbReference>
<evidence type="ECO:0000256" key="1">
    <source>
        <dbReference type="ARBA" id="ARBA00022801"/>
    </source>
</evidence>
<dbReference type="GO" id="GO:0006508">
    <property type="term" value="P:proteolysis"/>
    <property type="evidence" value="ECO:0007669"/>
    <property type="project" value="InterPro"/>
</dbReference>
<feature type="domain" description="Peptidase S9 prolyl oligopeptidase catalytic" evidence="2">
    <location>
        <begin position="431"/>
        <end position="645"/>
    </location>
</feature>
<gene>
    <name evidence="3" type="ORF">NA8A_08124</name>
</gene>
<protein>
    <submittedName>
        <fullName evidence="3">Peptidase S9 prolyl oligopeptidase active site domain protein</fullName>
    </submittedName>
</protein>
<dbReference type="AlphaFoldDB" id="K2N732"/>
<evidence type="ECO:0000313" key="4">
    <source>
        <dbReference type="Proteomes" id="UP000007374"/>
    </source>
</evidence>
<dbReference type="InterPro" id="IPR002470">
    <property type="entry name" value="Peptidase_S9A"/>
</dbReference>
<dbReference type="PANTHER" id="PTHR42776:SF27">
    <property type="entry name" value="DIPEPTIDYL PEPTIDASE FAMILY MEMBER 6"/>
    <property type="match status" value="1"/>
</dbReference>
<evidence type="ECO:0000259" key="2">
    <source>
        <dbReference type="Pfam" id="PF00326"/>
    </source>
</evidence>
<dbReference type="STRING" id="721133.SAMN05216176_105323"/>
<dbReference type="Pfam" id="PF00326">
    <property type="entry name" value="Peptidase_S9"/>
    <property type="match status" value="1"/>
</dbReference>
<dbReference type="PATRIC" id="fig|1231190.3.peg.1699"/>
<keyword evidence="1" id="KW-0378">Hydrolase</keyword>
<proteinExistence type="predicted"/>
<dbReference type="EMBL" id="AMSI01000004">
    <property type="protein sequence ID" value="EKF43288.1"/>
    <property type="molecule type" value="Genomic_DNA"/>
</dbReference>
<reference evidence="3 4" key="1">
    <citation type="journal article" date="2012" name="J. Bacteriol.">
        <title>Genome Sequence of Nitratireductor indicus Type Strain C115.</title>
        <authorList>
            <person name="Lai Q."/>
            <person name="Li G."/>
            <person name="Yu Z."/>
            <person name="Shao Z."/>
        </authorList>
    </citation>
    <scope>NUCLEOTIDE SEQUENCE [LARGE SCALE GENOMIC DNA]</scope>
    <source>
        <strain evidence="3 4">C115</strain>
    </source>
</reference>
<dbReference type="PANTHER" id="PTHR42776">
    <property type="entry name" value="SERINE PEPTIDASE S9 FAMILY MEMBER"/>
    <property type="match status" value="1"/>
</dbReference>